<keyword evidence="4" id="KW-0521">NADP</keyword>
<keyword evidence="8" id="KW-1185">Reference proteome</keyword>
<evidence type="ECO:0000256" key="3">
    <source>
        <dbReference type="ARBA" id="ARBA00022827"/>
    </source>
</evidence>
<feature type="domain" description="FAD-dependent urate hydroxylase HpyO/Asp monooxygenase CreE-like FAD/NAD(P)-binding" evidence="6">
    <location>
        <begin position="7"/>
        <end position="46"/>
    </location>
</feature>
<dbReference type="EMBL" id="BRPK01000009">
    <property type="protein sequence ID" value="GLB41088.1"/>
    <property type="molecule type" value="Genomic_DNA"/>
</dbReference>
<dbReference type="GO" id="GO:0016491">
    <property type="term" value="F:oxidoreductase activity"/>
    <property type="evidence" value="ECO:0007669"/>
    <property type="project" value="UniProtKB-KW"/>
</dbReference>
<keyword evidence="2" id="KW-0285">Flavoprotein</keyword>
<dbReference type="AlphaFoldDB" id="A0A9P3PT36"/>
<dbReference type="PRINTS" id="PR00419">
    <property type="entry name" value="ADXRDTASE"/>
</dbReference>
<dbReference type="Gene3D" id="3.50.50.60">
    <property type="entry name" value="FAD/NAD(P)-binding domain"/>
    <property type="match status" value="1"/>
</dbReference>
<dbReference type="OrthoDB" id="333024at2759"/>
<protein>
    <submittedName>
        <fullName evidence="7">NADPH adrenodoxin oxidoreductase, mitochondrial</fullName>
    </submittedName>
</protein>
<comment type="caution">
    <text evidence="7">The sequence shown here is derived from an EMBL/GenBank/DDBJ whole genome shotgun (WGS) entry which is preliminary data.</text>
</comment>
<keyword evidence="5" id="KW-0560">Oxidoreductase</keyword>
<comment type="cofactor">
    <cofactor evidence="1">
        <name>FAD</name>
        <dbReference type="ChEBI" id="CHEBI:57692"/>
    </cofactor>
</comment>
<dbReference type="Pfam" id="PF13454">
    <property type="entry name" value="NAD_binding_9"/>
    <property type="match status" value="1"/>
</dbReference>
<dbReference type="InterPro" id="IPR055275">
    <property type="entry name" value="Ferredox_Rdtase"/>
</dbReference>
<dbReference type="InterPro" id="IPR038732">
    <property type="entry name" value="HpyO/CreE_NAD-binding"/>
</dbReference>
<dbReference type="PANTHER" id="PTHR48467">
    <property type="entry name" value="GLUTAMATE SYNTHASE 1 [NADH], CHLOROPLASTIC-LIKE"/>
    <property type="match status" value="1"/>
</dbReference>
<accession>A0A9P3PT36</accession>
<evidence type="ECO:0000259" key="6">
    <source>
        <dbReference type="Pfam" id="PF13454"/>
    </source>
</evidence>
<sequence length="497" mass="53399">MAPMKLAIIGGGPSAFYVASRLLARTPPDATQMRIHMFDRLWAPHGLNCTHKFDAAATDPRFRFFGNVNVGQAFASIPHTLQLPLSAVFNNYTHVVFATGCALPTLHPDLPPSQYCMPALSLVHWYTQHPSCPPPPPLERVTHVSLIGNGNVSLDVARMLLTPVSVLEKYDVPVSVLDLLSRSRVKHVSIFGRRGPLEAAFTTKELRELMNLPDASMVPLSPEILEPAPASNTTASSSTPTRQQARILQLLRQGSKNAPGSTPKTWSLDFFRAPMHLAPPPPGSPLAQLTLAHTALDPTHKRAIATGATSTVSTSLVVTSLGFHAEPQAPFHDPTLMHMRTAPGGRVIDPSSSPSSSSVEGTVLKDVYASGWAATGAKGVLASTMMNAYAVADAVLSDWLGRGVDSVPAPGIVTGTEPTAPPRDNARVVMNPSPHPEDPPEEVVEGMEAGLVMQYGDWKRVDDEEVKRGTLLGKERERMGWQEAKAFLDLSSTRGTS</sequence>
<organism evidence="7 8">
    <name type="scientific">Lyophyllum shimeji</name>
    <name type="common">Hon-shimeji</name>
    <name type="synonym">Tricholoma shimeji</name>
    <dbReference type="NCBI Taxonomy" id="47721"/>
    <lineage>
        <taxon>Eukaryota</taxon>
        <taxon>Fungi</taxon>
        <taxon>Dikarya</taxon>
        <taxon>Basidiomycota</taxon>
        <taxon>Agaricomycotina</taxon>
        <taxon>Agaricomycetes</taxon>
        <taxon>Agaricomycetidae</taxon>
        <taxon>Agaricales</taxon>
        <taxon>Tricholomatineae</taxon>
        <taxon>Lyophyllaceae</taxon>
        <taxon>Lyophyllum</taxon>
    </lineage>
</organism>
<evidence type="ECO:0000313" key="7">
    <source>
        <dbReference type="EMBL" id="GLB41088.1"/>
    </source>
</evidence>
<dbReference type="Proteomes" id="UP001063166">
    <property type="component" value="Unassembled WGS sequence"/>
</dbReference>
<gene>
    <name evidence="7" type="primary">ARH1</name>
    <name evidence="7" type="ORF">LshimejAT787_0903030</name>
</gene>
<keyword evidence="3" id="KW-0274">FAD</keyword>
<evidence type="ECO:0000313" key="8">
    <source>
        <dbReference type="Proteomes" id="UP001063166"/>
    </source>
</evidence>
<proteinExistence type="predicted"/>
<dbReference type="SUPFAM" id="SSF51905">
    <property type="entry name" value="FAD/NAD(P)-binding domain"/>
    <property type="match status" value="2"/>
</dbReference>
<evidence type="ECO:0000256" key="5">
    <source>
        <dbReference type="ARBA" id="ARBA00023002"/>
    </source>
</evidence>
<dbReference type="PANTHER" id="PTHR48467:SF1">
    <property type="entry name" value="GLUTAMATE SYNTHASE 1 [NADH], CHLOROPLASTIC-LIKE"/>
    <property type="match status" value="1"/>
</dbReference>
<evidence type="ECO:0000256" key="4">
    <source>
        <dbReference type="ARBA" id="ARBA00022857"/>
    </source>
</evidence>
<evidence type="ECO:0000256" key="2">
    <source>
        <dbReference type="ARBA" id="ARBA00022630"/>
    </source>
</evidence>
<dbReference type="InterPro" id="IPR036188">
    <property type="entry name" value="FAD/NAD-bd_sf"/>
</dbReference>
<reference evidence="7" key="1">
    <citation type="submission" date="2022-07" db="EMBL/GenBank/DDBJ databases">
        <title>The genome of Lyophyllum shimeji provides insight into the initial evolution of ectomycorrhizal fungal genome.</title>
        <authorList>
            <person name="Kobayashi Y."/>
            <person name="Shibata T."/>
            <person name="Hirakawa H."/>
            <person name="Shigenobu S."/>
            <person name="Nishiyama T."/>
            <person name="Yamada A."/>
            <person name="Hasebe M."/>
            <person name="Kawaguchi M."/>
        </authorList>
    </citation>
    <scope>NUCLEOTIDE SEQUENCE</scope>
    <source>
        <strain evidence="7">AT787</strain>
    </source>
</reference>
<evidence type="ECO:0000256" key="1">
    <source>
        <dbReference type="ARBA" id="ARBA00001974"/>
    </source>
</evidence>
<dbReference type="Gene3D" id="3.40.50.720">
    <property type="entry name" value="NAD(P)-binding Rossmann-like Domain"/>
    <property type="match status" value="1"/>
</dbReference>
<name>A0A9P3PT36_LYOSH</name>